<evidence type="ECO:0000313" key="16">
    <source>
        <dbReference type="EMBL" id="CDK27179.1"/>
    </source>
</evidence>
<evidence type="ECO:0000256" key="8">
    <source>
        <dbReference type="ARBA" id="ARBA00023125"/>
    </source>
</evidence>
<dbReference type="GO" id="GO:0006312">
    <property type="term" value="P:mitotic recombination"/>
    <property type="evidence" value="ECO:0007669"/>
    <property type="project" value="EnsemblFungi"/>
</dbReference>
<dbReference type="GO" id="GO:0000403">
    <property type="term" value="F:Y-form DNA binding"/>
    <property type="evidence" value="ECO:0007669"/>
    <property type="project" value="EnsemblFungi"/>
</dbReference>
<evidence type="ECO:0000256" key="14">
    <source>
        <dbReference type="SAM" id="MobiDB-lite"/>
    </source>
</evidence>
<evidence type="ECO:0000256" key="9">
    <source>
        <dbReference type="ARBA" id="ARBA00023204"/>
    </source>
</evidence>
<evidence type="ECO:0000256" key="11">
    <source>
        <dbReference type="ARBA" id="ARBA00025373"/>
    </source>
</evidence>
<dbReference type="OrthoDB" id="121051at2759"/>
<dbReference type="SUPFAM" id="SSF48334">
    <property type="entry name" value="DNA repair protein MutS, domain III"/>
    <property type="match status" value="1"/>
</dbReference>
<dbReference type="InterPro" id="IPR036187">
    <property type="entry name" value="DNA_mismatch_repair_MutS_sf"/>
</dbReference>
<reference evidence="16" key="1">
    <citation type="submission" date="2013-12" db="EMBL/GenBank/DDBJ databases">
        <authorList>
            <person name="Genoscope - CEA"/>
        </authorList>
    </citation>
    <scope>NUCLEOTIDE SEQUENCE</scope>
    <source>
        <strain evidence="16">CBS 1993</strain>
    </source>
</reference>
<feature type="region of interest" description="Disordered" evidence="14">
    <location>
        <begin position="1"/>
        <end position="117"/>
    </location>
</feature>
<dbReference type="InterPro" id="IPR000432">
    <property type="entry name" value="DNA_mismatch_repair_MutS_C"/>
</dbReference>
<evidence type="ECO:0000256" key="13">
    <source>
        <dbReference type="ARBA" id="ARBA00029792"/>
    </source>
</evidence>
<dbReference type="SUPFAM" id="SSF55271">
    <property type="entry name" value="DNA repair protein MutS, domain I"/>
    <property type="match status" value="1"/>
</dbReference>
<name>W6ML34_9ASCO</name>
<dbReference type="InterPro" id="IPR007695">
    <property type="entry name" value="DNA_mismatch_repair_MutS-lik_N"/>
</dbReference>
<comment type="function">
    <text evidence="11">Component of the post-replicative DNA mismatch repair system (MMR). Heterodimerizes with MSH2 to form MutS beta, which binds to DNA mismatches thereby initiating DNA repair. MSH3 provides substrate-binding and substrate specificity to the complex. When bound, the MutS beta heterodimer bends the DNA helix and shields approximately 20 base pairs. Acts mainly to repair insertion-deletion loops (IDLs) from 2 to 13 nucleotides in size, but can also repair base-base and single insertion-deletion mismatches that occur during replication. After mismatch binding, forms a ternary complex with the MutL alpha heterodimer, which is thought to be responsible for directing the downstream MMR events, including strand discrimination, excision, and resynthesis. ATP binding and hydrolysis play a pivotal role in mismatch repair functions.</text>
</comment>
<dbReference type="Pfam" id="PF05190">
    <property type="entry name" value="MutS_IV"/>
    <property type="match status" value="1"/>
</dbReference>
<dbReference type="Pfam" id="PF05192">
    <property type="entry name" value="MutS_III"/>
    <property type="match status" value="1"/>
</dbReference>
<feature type="domain" description="DNA mismatch repair proteins mutS family" evidence="15">
    <location>
        <begin position="869"/>
        <end position="885"/>
    </location>
</feature>
<dbReference type="GO" id="GO:0000710">
    <property type="term" value="P:meiotic mismatch repair"/>
    <property type="evidence" value="ECO:0007669"/>
    <property type="project" value="EnsemblFungi"/>
</dbReference>
<comment type="subunit">
    <text evidence="12">Heterodimer consisting of MSH2-MSH3 (MutS beta). Forms a ternary complex with MutL alpha (MLH1-PMS1).</text>
</comment>
<evidence type="ECO:0000313" key="17">
    <source>
        <dbReference type="Proteomes" id="UP000019384"/>
    </source>
</evidence>
<evidence type="ECO:0000256" key="2">
    <source>
        <dbReference type="ARBA" id="ARBA00007094"/>
    </source>
</evidence>
<dbReference type="GeneID" id="34520563"/>
<dbReference type="InterPro" id="IPR036678">
    <property type="entry name" value="MutS_con_dom_sf"/>
</dbReference>
<protein>
    <recommendedName>
        <fullName evidence="3">DNA mismatch repair protein MSH3</fullName>
    </recommendedName>
    <alternativeName>
        <fullName evidence="4">DNA mismatch repair protein msh3</fullName>
    </alternativeName>
    <alternativeName>
        <fullName evidence="13">MutS protein homolog 3</fullName>
    </alternativeName>
</protein>
<keyword evidence="10" id="KW-0539">Nucleus</keyword>
<comment type="similarity">
    <text evidence="2">Belongs to the DNA mismatch repair MutS family. MSH3 subfamily.</text>
</comment>
<dbReference type="InterPro" id="IPR016151">
    <property type="entry name" value="DNA_mismatch_repair_MutS_N"/>
</dbReference>
<dbReference type="Proteomes" id="UP000019384">
    <property type="component" value="Unassembled WGS sequence"/>
</dbReference>
<gene>
    <name evidence="16" type="ORF">KUCA_T00003156001</name>
</gene>
<accession>W6ML34</accession>
<dbReference type="EMBL" id="HG793128">
    <property type="protein sequence ID" value="CDK27179.1"/>
    <property type="molecule type" value="Genomic_DNA"/>
</dbReference>
<dbReference type="PROSITE" id="PS00486">
    <property type="entry name" value="DNA_MISMATCH_REPAIR_2"/>
    <property type="match status" value="1"/>
</dbReference>
<dbReference type="PIRSF" id="PIRSF037677">
    <property type="entry name" value="DNA_mis_repair_Msh6"/>
    <property type="match status" value="1"/>
</dbReference>
<feature type="compositionally biased region" description="Pro residues" evidence="14">
    <location>
        <begin position="55"/>
        <end position="67"/>
    </location>
</feature>
<keyword evidence="9" id="KW-0234">DNA repair</keyword>
<dbReference type="AlphaFoldDB" id="W6ML34"/>
<dbReference type="SMART" id="SM00534">
    <property type="entry name" value="MUTSac"/>
    <property type="match status" value="1"/>
</dbReference>
<comment type="subcellular location">
    <subcellularLocation>
        <location evidence="1">Nucleus</location>
    </subcellularLocation>
</comment>
<dbReference type="GO" id="GO:0005524">
    <property type="term" value="F:ATP binding"/>
    <property type="evidence" value="ECO:0007669"/>
    <property type="project" value="UniProtKB-KW"/>
</dbReference>
<dbReference type="SMART" id="SM00533">
    <property type="entry name" value="MUTSd"/>
    <property type="match status" value="1"/>
</dbReference>
<reference evidence="16" key="2">
    <citation type="submission" date="2014-02" db="EMBL/GenBank/DDBJ databases">
        <title>Complete DNA sequence of /Kuraishia capsulata/ illustrates novel genomic features among budding yeasts (/Saccharomycotina/).</title>
        <authorList>
            <person name="Morales L."/>
            <person name="Noel B."/>
            <person name="Porcel B."/>
            <person name="Marcet-Houben M."/>
            <person name="Hullo M-F."/>
            <person name="Sacerdot C."/>
            <person name="Tekaia F."/>
            <person name="Leh-Louis V."/>
            <person name="Despons L."/>
            <person name="Khanna V."/>
            <person name="Aury J-M."/>
            <person name="Barbe V."/>
            <person name="Couloux A."/>
            <person name="Labadie K."/>
            <person name="Pelletier E."/>
            <person name="Souciet J-L."/>
            <person name="Boekhout T."/>
            <person name="Gabaldon T."/>
            <person name="Wincker P."/>
            <person name="Dujon B."/>
        </authorList>
    </citation>
    <scope>NUCLEOTIDE SEQUENCE</scope>
    <source>
        <strain evidence="16">CBS 1993</strain>
    </source>
</reference>
<dbReference type="PANTHER" id="PTHR11361">
    <property type="entry name" value="DNA MISMATCH REPAIR PROTEIN MUTS FAMILY MEMBER"/>
    <property type="match status" value="1"/>
</dbReference>
<evidence type="ECO:0000256" key="5">
    <source>
        <dbReference type="ARBA" id="ARBA00022741"/>
    </source>
</evidence>
<dbReference type="GO" id="GO:0000735">
    <property type="term" value="P:removal of nonhomologous ends"/>
    <property type="evidence" value="ECO:0007669"/>
    <property type="project" value="EnsemblFungi"/>
</dbReference>
<dbReference type="InterPro" id="IPR017261">
    <property type="entry name" value="DNA_mismatch_repair_MutS/MSH"/>
</dbReference>
<dbReference type="Gene3D" id="3.40.50.300">
    <property type="entry name" value="P-loop containing nucleotide triphosphate hydrolases"/>
    <property type="match status" value="1"/>
</dbReference>
<dbReference type="Pfam" id="PF01624">
    <property type="entry name" value="MutS_I"/>
    <property type="match status" value="1"/>
</dbReference>
<dbReference type="Gene3D" id="1.10.1420.10">
    <property type="match status" value="2"/>
</dbReference>
<evidence type="ECO:0000256" key="7">
    <source>
        <dbReference type="ARBA" id="ARBA00022840"/>
    </source>
</evidence>
<keyword evidence="17" id="KW-1185">Reference proteome</keyword>
<dbReference type="InterPro" id="IPR045076">
    <property type="entry name" value="MutS"/>
</dbReference>
<dbReference type="GO" id="GO:0140664">
    <property type="term" value="F:ATP-dependent DNA damage sensor activity"/>
    <property type="evidence" value="ECO:0007669"/>
    <property type="project" value="InterPro"/>
</dbReference>
<sequence>MPQPIISQFFLPHARSQQMSAESEVFSDDDLMEISEKVPEPPGESSGGLSGDPSAEPPAEPPAPQRQPNPLKKKPSKAVSDYSYAPISAPKTTGSKKPDPKPKRVRETPDDDRTVKKPDIAASVKLTPLEQQFVELKSNNPESVLAIRVGYKYKFFGEDARVVAGLLDIMLLDGKFSIDLKNPPPRDKMHSRYAYCSIPDNRLHIHLKRLLGAGLKVGVVEQTETAALKSNSANKSKIFERDISRVYTAATYIDDNEAGESILSLDRGGGYILAVSESDGLISVVGVHLLSGEIVYDTFADGAMHSEFETRLFHLYPVEIMVVGEISHLTSRTLDGFKSHVYKHDNATTLRVLSREREVTGIYYDEFTRLLENSPSTLDLFLNQLTADVQQCCAQLAVYLKEFGLASVFEVSSNYNKFADLNRRMILDANTLQNLEIFRNYTNGKEVGSLLYLLDHTRTKFGGRLLRKWLYQPLMNYEDIAGRSASVDDILNGDNRRIFERLGGFLHSTPDLEKGLAKIHYKRTKRKETYILVRQFVELIGLFCNFETLTEQNFRSKHLYDLLMTTQHICKDELGGFKDLLNMIRSDAAMDEADLDQQRAQFFKYDYFESLKSGDIEVKEVEKELETELVQIKTFLKRPAMTYDCHANDPYLVSVRNTQVKSLPSDWVKISGTKSVSRFKTPEMVRLQKQLQYKQGLLLQECDRCYLEFLEKIDQSFILLKRLVNTLAELDCLFSLAAVAIGNSDYTRPTFVHKQVISLRKSRNPVAEVVHSSKHYIANDVEMSEEDSRILIVTGPNMGGKSSFIKQIALTVIMAQMGSFVPAETATLGVFDSVFIRMGAQDEIMKGKSTFEVELSECSTILRQCTDKSLVLLDEVGRGTSATDGLAIAHSILDFLITTEGKRPFTLFITHFPALESFEDSHGPVVKNVHMGYRLEKSSGSDVEDLVFLYKLARGVCRESYGLNAARLANIDERILKRGLEISSRMRADHSLGWGLNVGTGLKNALDDPRAIHTLLRRLS</sequence>
<dbReference type="GO" id="GO:0000406">
    <property type="term" value="F:double-strand/single-strand DNA junction binding"/>
    <property type="evidence" value="ECO:0007669"/>
    <property type="project" value="EnsemblFungi"/>
</dbReference>
<keyword evidence="5" id="KW-0547">Nucleotide-binding</keyword>
<keyword evidence="8" id="KW-0238">DNA-binding</keyword>
<evidence type="ECO:0000256" key="4">
    <source>
        <dbReference type="ARBA" id="ARBA00022151"/>
    </source>
</evidence>
<evidence type="ECO:0000256" key="3">
    <source>
        <dbReference type="ARBA" id="ARBA00019000"/>
    </source>
</evidence>
<dbReference type="GO" id="GO:0043111">
    <property type="term" value="P:replication fork arrest"/>
    <property type="evidence" value="ECO:0007669"/>
    <property type="project" value="EnsemblFungi"/>
</dbReference>
<evidence type="ECO:0000256" key="1">
    <source>
        <dbReference type="ARBA" id="ARBA00004123"/>
    </source>
</evidence>
<dbReference type="Gene3D" id="3.30.420.110">
    <property type="entry name" value="MutS, connector domain"/>
    <property type="match status" value="1"/>
</dbReference>
<dbReference type="Pfam" id="PF00488">
    <property type="entry name" value="MutS_V"/>
    <property type="match status" value="1"/>
</dbReference>
<dbReference type="HOGENOM" id="CLU_002472_0_2_1"/>
<dbReference type="SUPFAM" id="SSF52540">
    <property type="entry name" value="P-loop containing nucleoside triphosphate hydrolases"/>
    <property type="match status" value="1"/>
</dbReference>
<evidence type="ECO:0000259" key="15">
    <source>
        <dbReference type="PROSITE" id="PS00486"/>
    </source>
</evidence>
<dbReference type="RefSeq" id="XP_022459175.1">
    <property type="nucleotide sequence ID" value="XM_022601543.1"/>
</dbReference>
<dbReference type="Gene3D" id="3.40.1170.10">
    <property type="entry name" value="DNA repair protein MutS, domain I"/>
    <property type="match status" value="1"/>
</dbReference>
<evidence type="ECO:0000256" key="6">
    <source>
        <dbReference type="ARBA" id="ARBA00022763"/>
    </source>
</evidence>
<feature type="compositionally biased region" description="Basic and acidic residues" evidence="14">
    <location>
        <begin position="96"/>
        <end position="117"/>
    </location>
</feature>
<dbReference type="PANTHER" id="PTHR11361:SF122">
    <property type="entry name" value="DNA MISMATCH REPAIR PROTEIN MSH3"/>
    <property type="match status" value="1"/>
</dbReference>
<keyword evidence="7" id="KW-0067">ATP-binding</keyword>
<dbReference type="NCBIfam" id="NF003810">
    <property type="entry name" value="PRK05399.1"/>
    <property type="match status" value="1"/>
</dbReference>
<evidence type="ECO:0000256" key="10">
    <source>
        <dbReference type="ARBA" id="ARBA00023242"/>
    </source>
</evidence>
<dbReference type="STRING" id="1382522.W6ML34"/>
<evidence type="ECO:0000256" key="12">
    <source>
        <dbReference type="ARBA" id="ARBA00025902"/>
    </source>
</evidence>
<dbReference type="GO" id="GO:0032302">
    <property type="term" value="C:MutSbeta complex"/>
    <property type="evidence" value="ECO:0007669"/>
    <property type="project" value="EnsemblFungi"/>
</dbReference>
<keyword evidence="6" id="KW-0227">DNA damage</keyword>
<dbReference type="InterPro" id="IPR007696">
    <property type="entry name" value="DNA_mismatch_repair_MutS_core"/>
</dbReference>
<dbReference type="InterPro" id="IPR027417">
    <property type="entry name" value="P-loop_NTPase"/>
</dbReference>
<dbReference type="InterPro" id="IPR007861">
    <property type="entry name" value="DNA_mismatch_repair_MutS_clamp"/>
</dbReference>
<proteinExistence type="inferred from homology"/>
<organism evidence="16 17">
    <name type="scientific">Kuraishia capsulata CBS 1993</name>
    <dbReference type="NCBI Taxonomy" id="1382522"/>
    <lineage>
        <taxon>Eukaryota</taxon>
        <taxon>Fungi</taxon>
        <taxon>Dikarya</taxon>
        <taxon>Ascomycota</taxon>
        <taxon>Saccharomycotina</taxon>
        <taxon>Pichiomycetes</taxon>
        <taxon>Pichiales</taxon>
        <taxon>Pichiaceae</taxon>
        <taxon>Kuraishia</taxon>
    </lineage>
</organism>
<dbReference type="GO" id="GO:0000404">
    <property type="term" value="F:heteroduplex DNA loop binding"/>
    <property type="evidence" value="ECO:0007669"/>
    <property type="project" value="EnsemblFungi"/>
</dbReference>